<dbReference type="EMBL" id="DXGI01000402">
    <property type="protein sequence ID" value="HIW79617.1"/>
    <property type="molecule type" value="Genomic_DNA"/>
</dbReference>
<reference evidence="3" key="1">
    <citation type="journal article" date="2021" name="PeerJ">
        <title>Extensive microbial diversity within the chicken gut microbiome revealed by metagenomics and culture.</title>
        <authorList>
            <person name="Gilroy R."/>
            <person name="Ravi A."/>
            <person name="Getino M."/>
            <person name="Pursley I."/>
            <person name="Horton D.L."/>
            <person name="Alikhan N.F."/>
            <person name="Baker D."/>
            <person name="Gharbi K."/>
            <person name="Hall N."/>
            <person name="Watson M."/>
            <person name="Adriaenssens E.M."/>
            <person name="Foster-Nyarko E."/>
            <person name="Jarju S."/>
            <person name="Secka A."/>
            <person name="Antonio M."/>
            <person name="Oren A."/>
            <person name="Chaudhuri R.R."/>
            <person name="La Ragione R."/>
            <person name="Hildebrand F."/>
            <person name="Pallen M.J."/>
        </authorList>
    </citation>
    <scope>NUCLEOTIDE SEQUENCE</scope>
    <source>
        <strain evidence="3">ChiSxjej5B17-1746</strain>
    </source>
</reference>
<keyword evidence="1" id="KW-0378">Hydrolase</keyword>
<organism evidence="3 4">
    <name type="scientific">Candidatus Bilophila faecipullorum</name>
    <dbReference type="NCBI Taxonomy" id="2838482"/>
    <lineage>
        <taxon>Bacteria</taxon>
        <taxon>Pseudomonadati</taxon>
        <taxon>Thermodesulfobacteriota</taxon>
        <taxon>Desulfovibrionia</taxon>
        <taxon>Desulfovibrionales</taxon>
        <taxon>Desulfovibrionaceae</taxon>
        <taxon>Bilophila</taxon>
    </lineage>
</organism>
<dbReference type="Pfam" id="PF03061">
    <property type="entry name" value="4HBT"/>
    <property type="match status" value="1"/>
</dbReference>
<dbReference type="InterPro" id="IPR029069">
    <property type="entry name" value="HotDog_dom_sf"/>
</dbReference>
<dbReference type="PANTHER" id="PTHR42856">
    <property type="entry name" value="ACYL-COENZYME A THIOESTERASE PAAI"/>
    <property type="match status" value="1"/>
</dbReference>
<evidence type="ECO:0000313" key="4">
    <source>
        <dbReference type="Proteomes" id="UP000824264"/>
    </source>
</evidence>
<protein>
    <submittedName>
        <fullName evidence="3">PaaI family thioesterase</fullName>
    </submittedName>
</protein>
<evidence type="ECO:0000256" key="1">
    <source>
        <dbReference type="ARBA" id="ARBA00022801"/>
    </source>
</evidence>
<dbReference type="InterPro" id="IPR052723">
    <property type="entry name" value="Acyl-CoA_thioesterase_PaaI"/>
</dbReference>
<reference evidence="3" key="2">
    <citation type="submission" date="2021-04" db="EMBL/GenBank/DDBJ databases">
        <authorList>
            <person name="Gilroy R."/>
        </authorList>
    </citation>
    <scope>NUCLEOTIDE SEQUENCE</scope>
    <source>
        <strain evidence="3">ChiSxjej5B17-1746</strain>
    </source>
</reference>
<dbReference type="Proteomes" id="UP000824264">
    <property type="component" value="Unassembled WGS sequence"/>
</dbReference>
<dbReference type="Gene3D" id="3.10.129.10">
    <property type="entry name" value="Hotdog Thioesterase"/>
    <property type="match status" value="1"/>
</dbReference>
<dbReference type="SUPFAM" id="SSF54637">
    <property type="entry name" value="Thioesterase/thiol ester dehydrase-isomerase"/>
    <property type="match status" value="1"/>
</dbReference>
<name>A0A9D1U9L9_9BACT</name>
<dbReference type="InterPro" id="IPR003736">
    <property type="entry name" value="PAAI_dom"/>
</dbReference>
<dbReference type="AlphaFoldDB" id="A0A9D1U9L9"/>
<sequence length="145" mass="15878">MSQSVQALKQFLETHDRFAAHNGITIEDADYDYGKVSLRFEDHVKNSLDMLHGGAMFTLADMAFGLASNFGREDGTMISTNATISYMKSAKSGPITAEARLANGGRHLATYEVKIYDGQGTYLACALISGYRLDTKLDLPEEEGK</sequence>
<dbReference type="CDD" id="cd03443">
    <property type="entry name" value="PaaI_thioesterase"/>
    <property type="match status" value="1"/>
</dbReference>
<dbReference type="GO" id="GO:0016289">
    <property type="term" value="F:acyl-CoA hydrolase activity"/>
    <property type="evidence" value="ECO:0007669"/>
    <property type="project" value="UniProtKB-ARBA"/>
</dbReference>
<feature type="domain" description="Thioesterase" evidence="2">
    <location>
        <begin position="50"/>
        <end position="122"/>
    </location>
</feature>
<proteinExistence type="predicted"/>
<dbReference type="NCBIfam" id="TIGR00369">
    <property type="entry name" value="unchar_dom_1"/>
    <property type="match status" value="1"/>
</dbReference>
<evidence type="ECO:0000313" key="3">
    <source>
        <dbReference type="EMBL" id="HIW79617.1"/>
    </source>
</evidence>
<evidence type="ECO:0000259" key="2">
    <source>
        <dbReference type="Pfam" id="PF03061"/>
    </source>
</evidence>
<gene>
    <name evidence="3" type="ORF">H9874_10820</name>
</gene>
<comment type="caution">
    <text evidence="3">The sequence shown here is derived from an EMBL/GenBank/DDBJ whole genome shotgun (WGS) entry which is preliminary data.</text>
</comment>
<dbReference type="InterPro" id="IPR006683">
    <property type="entry name" value="Thioestr_dom"/>
</dbReference>
<dbReference type="PANTHER" id="PTHR42856:SF1">
    <property type="entry name" value="ACYL-COENZYME A THIOESTERASE PAAI"/>
    <property type="match status" value="1"/>
</dbReference>
<accession>A0A9D1U9L9</accession>